<evidence type="ECO:0000256" key="2">
    <source>
        <dbReference type="ARBA" id="ARBA00022722"/>
    </source>
</evidence>
<dbReference type="InterPro" id="IPR014017">
    <property type="entry name" value="DNA_helicase_UvrD-like_C"/>
</dbReference>
<comment type="catalytic activity">
    <reaction evidence="14">
        <text>ATP + H2O = ADP + phosphate + H(+)</text>
        <dbReference type="Rhea" id="RHEA:13065"/>
        <dbReference type="ChEBI" id="CHEBI:15377"/>
        <dbReference type="ChEBI" id="CHEBI:15378"/>
        <dbReference type="ChEBI" id="CHEBI:30616"/>
        <dbReference type="ChEBI" id="CHEBI:43474"/>
        <dbReference type="ChEBI" id="CHEBI:456216"/>
        <dbReference type="EC" id="5.6.2.4"/>
    </reaction>
</comment>
<evidence type="ECO:0000256" key="13">
    <source>
        <dbReference type="ARBA" id="ARBA00034808"/>
    </source>
</evidence>
<dbReference type="Proteomes" id="UP000317716">
    <property type="component" value="Unassembled WGS sequence"/>
</dbReference>
<dbReference type="GO" id="GO:0005829">
    <property type="term" value="C:cytosol"/>
    <property type="evidence" value="ECO:0007669"/>
    <property type="project" value="TreeGrafter"/>
</dbReference>
<dbReference type="GO" id="GO:0043138">
    <property type="term" value="F:3'-5' DNA helicase activity"/>
    <property type="evidence" value="ECO:0007669"/>
    <property type="project" value="UniProtKB-EC"/>
</dbReference>
<feature type="domain" description="UvrD-like helicase ATP-binding" evidence="16">
    <location>
        <begin position="1"/>
        <end position="277"/>
    </location>
</feature>
<keyword evidence="10" id="KW-0234">DNA repair</keyword>
<evidence type="ECO:0000313" key="18">
    <source>
        <dbReference type="EMBL" id="TMQ56435.1"/>
    </source>
</evidence>
<dbReference type="InterPro" id="IPR027417">
    <property type="entry name" value="P-loop_NTPase"/>
</dbReference>
<protein>
    <recommendedName>
        <fullName evidence="13">DNA 3'-5' helicase</fullName>
        <ecNumber evidence="13">5.6.2.4</ecNumber>
    </recommendedName>
</protein>
<evidence type="ECO:0000256" key="6">
    <source>
        <dbReference type="ARBA" id="ARBA00022806"/>
    </source>
</evidence>
<reference evidence="18 19" key="1">
    <citation type="journal article" date="2019" name="Nat. Microbiol.">
        <title>Mediterranean grassland soil C-N compound turnover is dependent on rainfall and depth, and is mediated by genomically divergent microorganisms.</title>
        <authorList>
            <person name="Diamond S."/>
            <person name="Andeer P.F."/>
            <person name="Li Z."/>
            <person name="Crits-Christoph A."/>
            <person name="Burstein D."/>
            <person name="Anantharaman K."/>
            <person name="Lane K.R."/>
            <person name="Thomas B.C."/>
            <person name="Pan C."/>
            <person name="Northen T.R."/>
            <person name="Banfield J.F."/>
        </authorList>
    </citation>
    <scope>NUCLEOTIDE SEQUENCE [LARGE SCALE GENOMIC DNA]</scope>
    <source>
        <strain evidence="18">WS_2</strain>
    </source>
</reference>
<dbReference type="GO" id="GO:0005524">
    <property type="term" value="F:ATP binding"/>
    <property type="evidence" value="ECO:0007669"/>
    <property type="project" value="UniProtKB-UniRule"/>
</dbReference>
<dbReference type="EC" id="5.6.2.4" evidence="13"/>
<evidence type="ECO:0000256" key="10">
    <source>
        <dbReference type="ARBA" id="ARBA00023204"/>
    </source>
</evidence>
<keyword evidence="4" id="KW-0227">DNA damage</keyword>
<dbReference type="SUPFAM" id="SSF52540">
    <property type="entry name" value="P-loop containing nucleoside triphosphate hydrolases"/>
    <property type="match status" value="1"/>
</dbReference>
<evidence type="ECO:0000256" key="11">
    <source>
        <dbReference type="ARBA" id="ARBA00023235"/>
    </source>
</evidence>
<evidence type="ECO:0000256" key="7">
    <source>
        <dbReference type="ARBA" id="ARBA00022839"/>
    </source>
</evidence>
<evidence type="ECO:0000259" key="16">
    <source>
        <dbReference type="PROSITE" id="PS51198"/>
    </source>
</evidence>
<keyword evidence="7" id="KW-0269">Exonuclease</keyword>
<dbReference type="Pfam" id="PF00580">
    <property type="entry name" value="UvrD-helicase"/>
    <property type="match status" value="1"/>
</dbReference>
<dbReference type="InterPro" id="IPR038726">
    <property type="entry name" value="PDDEXK_AddAB-type"/>
</dbReference>
<comment type="caution">
    <text evidence="15">Lacks conserved residue(s) required for the propagation of feature annotation.</text>
</comment>
<dbReference type="PROSITE" id="PS51198">
    <property type="entry name" value="UVRD_HELICASE_ATP_BIND"/>
    <property type="match status" value="1"/>
</dbReference>
<dbReference type="PANTHER" id="PTHR11070">
    <property type="entry name" value="UVRD / RECB / PCRA DNA HELICASE FAMILY MEMBER"/>
    <property type="match status" value="1"/>
</dbReference>
<dbReference type="PANTHER" id="PTHR11070:SF2">
    <property type="entry name" value="ATP-DEPENDENT DNA HELICASE SRS2"/>
    <property type="match status" value="1"/>
</dbReference>
<keyword evidence="8 15" id="KW-0067">ATP-binding</keyword>
<dbReference type="AlphaFoldDB" id="A0A538SYJ7"/>
<evidence type="ECO:0000256" key="9">
    <source>
        <dbReference type="ARBA" id="ARBA00023125"/>
    </source>
</evidence>
<dbReference type="Gene3D" id="1.10.10.160">
    <property type="match status" value="1"/>
</dbReference>
<organism evidence="18 19">
    <name type="scientific">Eiseniibacteriota bacterium</name>
    <dbReference type="NCBI Taxonomy" id="2212470"/>
    <lineage>
        <taxon>Bacteria</taxon>
        <taxon>Candidatus Eiseniibacteriota</taxon>
    </lineage>
</organism>
<proteinExistence type="inferred from homology"/>
<dbReference type="Pfam" id="PF13361">
    <property type="entry name" value="UvrD_C"/>
    <property type="match status" value="1"/>
</dbReference>
<keyword evidence="11" id="KW-0413">Isomerase</keyword>
<keyword evidence="2" id="KW-0540">Nuclease</keyword>
<keyword evidence="9" id="KW-0238">DNA-binding</keyword>
<keyword evidence="5 15" id="KW-0378">Hydrolase</keyword>
<evidence type="ECO:0000256" key="14">
    <source>
        <dbReference type="ARBA" id="ARBA00048988"/>
    </source>
</evidence>
<feature type="domain" description="UvrD-like helicase C-terminal" evidence="17">
    <location>
        <begin position="278"/>
        <end position="566"/>
    </location>
</feature>
<comment type="similarity">
    <text evidence="1">Belongs to the helicase family. UvrD subfamily.</text>
</comment>
<dbReference type="Gene3D" id="1.10.486.10">
    <property type="entry name" value="PCRA, domain 4"/>
    <property type="match status" value="1"/>
</dbReference>
<dbReference type="GO" id="GO:0004527">
    <property type="term" value="F:exonuclease activity"/>
    <property type="evidence" value="ECO:0007669"/>
    <property type="project" value="UniProtKB-KW"/>
</dbReference>
<dbReference type="PROSITE" id="PS51217">
    <property type="entry name" value="UVRD_HELICASE_CTER"/>
    <property type="match status" value="1"/>
</dbReference>
<evidence type="ECO:0000259" key="17">
    <source>
        <dbReference type="PROSITE" id="PS51217"/>
    </source>
</evidence>
<evidence type="ECO:0000313" key="19">
    <source>
        <dbReference type="Proteomes" id="UP000317716"/>
    </source>
</evidence>
<dbReference type="Gene3D" id="3.40.50.300">
    <property type="entry name" value="P-loop containing nucleotide triphosphate hydrolases"/>
    <property type="match status" value="2"/>
</dbReference>
<dbReference type="EMBL" id="VBOS01000173">
    <property type="protein sequence ID" value="TMQ56435.1"/>
    <property type="molecule type" value="Genomic_DNA"/>
</dbReference>
<sequence>GTGKTQVITRRIAWLIAVKRARPEEILALTFTDKAAAEMEARVDLLTPYGFVGATISTFHAFCDRLVRERAVELGLTAKLTVVTPAEILVFLRERVMDFPLSRYRPLGSPDSHLRALVALFDRARDEDVAPEHYLEFAEALAREAGDDPERRDRAAAELEKAHAYAFYQRLLLRHGRVDFGAQIALALRLLRERPHVRRELAERYRYVLVDEFQDTNHVQFELVKLLGGRRRNLTVVGDDDQSIYRFRGAKVENLLGFLDAFPGAATIVLRRNYRSGQRILDAAHRLIRFNDPERLEARGGYDKSLIADRAIPGEIDHRSFETASDEAEFVAGEMAAAIAKGERAARDFAVLARAHSSLDPAALALRNRGVRFRRVGMRGLYTRPEVLLCLNLLRSVASPDDGASAYMALADPLFGADPVDLARLGARARRTNRPLLILAERAAREDEMHDETRQAVERFLDLHRRLSRSAAQRPTSDVLYELVSESGLLTRLAANESAEAVEKVGNLNKLFRIVSRVGPLLRHDRVDPFIQHLDLLIEMGDDPAAAEAELEEDAVHLLTVHNAKGLEFPVVYLVHLVQGRFPRHPRGNALPFPPELVHGTPDRRADHDREERRLFYVGMTRARDRLVLCHAADYGGKRTTKPSQFVVESLDLPSPPRGATGASALEAIARFAPAAEPPAAEILPLPADQPLEISHKRIDDYLTCPLKYRFAHVAQVPLASDPQAMYGIAIHHAIRVYHQHRMLGLPIAVAEVVAAFEGAWSSEGFYSREHEEMRLEEGRRSLAAFVARENASPRVPLATERDFKFKLGPCDTVVGRWDRIDEHADGIVLADYKTSQVQSQEKADERAAKSLKGEQLGLYALAYREVYGVTPVRVEMWFVGQGIVGSAGVGPEHMERARERAAHAALGIRGARFGAKPDPRSCGRCPYSRFCAHSVARGEP</sequence>
<evidence type="ECO:0000256" key="5">
    <source>
        <dbReference type="ARBA" id="ARBA00022801"/>
    </source>
</evidence>
<dbReference type="Pfam" id="PF12705">
    <property type="entry name" value="PDDEXK_1"/>
    <property type="match status" value="1"/>
</dbReference>
<evidence type="ECO:0000256" key="1">
    <source>
        <dbReference type="ARBA" id="ARBA00009922"/>
    </source>
</evidence>
<dbReference type="InterPro" id="IPR013986">
    <property type="entry name" value="DExx_box_DNA_helicase_dom_sf"/>
</dbReference>
<dbReference type="InterPro" id="IPR000212">
    <property type="entry name" value="DNA_helicase_UvrD/REP"/>
</dbReference>
<accession>A0A538SYJ7</accession>
<dbReference type="GO" id="GO:0003677">
    <property type="term" value="F:DNA binding"/>
    <property type="evidence" value="ECO:0007669"/>
    <property type="project" value="UniProtKB-KW"/>
</dbReference>
<dbReference type="Gene3D" id="3.90.320.10">
    <property type="match status" value="1"/>
</dbReference>
<dbReference type="GO" id="GO:0000725">
    <property type="term" value="P:recombinational repair"/>
    <property type="evidence" value="ECO:0007669"/>
    <property type="project" value="TreeGrafter"/>
</dbReference>
<evidence type="ECO:0000256" key="4">
    <source>
        <dbReference type="ARBA" id="ARBA00022763"/>
    </source>
</evidence>
<evidence type="ECO:0000256" key="8">
    <source>
        <dbReference type="ARBA" id="ARBA00022840"/>
    </source>
</evidence>
<evidence type="ECO:0000256" key="3">
    <source>
        <dbReference type="ARBA" id="ARBA00022741"/>
    </source>
</evidence>
<name>A0A538SYJ7_UNCEI</name>
<evidence type="ECO:0000256" key="12">
    <source>
        <dbReference type="ARBA" id="ARBA00034617"/>
    </source>
</evidence>
<comment type="catalytic activity">
    <reaction evidence="12">
        <text>Couples ATP hydrolysis with the unwinding of duplex DNA by translocating in the 3'-5' direction.</text>
        <dbReference type="EC" id="5.6.2.4"/>
    </reaction>
</comment>
<comment type="caution">
    <text evidence="18">The sequence shown here is derived from an EMBL/GenBank/DDBJ whole genome shotgun (WGS) entry which is preliminary data.</text>
</comment>
<dbReference type="InterPro" id="IPR011604">
    <property type="entry name" value="PDDEXK-like_dom_sf"/>
</dbReference>
<evidence type="ECO:0000256" key="15">
    <source>
        <dbReference type="PROSITE-ProRule" id="PRU00560"/>
    </source>
</evidence>
<feature type="non-terminal residue" evidence="18">
    <location>
        <position position="1"/>
    </location>
</feature>
<keyword evidence="6 15" id="KW-0347">Helicase</keyword>
<dbReference type="InterPro" id="IPR014016">
    <property type="entry name" value="UvrD-like_ATP-bd"/>
</dbReference>
<keyword evidence="3 15" id="KW-0547">Nucleotide-binding</keyword>
<gene>
    <name evidence="18" type="ORF">E6K72_05180</name>
</gene>
<dbReference type="GO" id="GO:0033202">
    <property type="term" value="C:DNA helicase complex"/>
    <property type="evidence" value="ECO:0007669"/>
    <property type="project" value="TreeGrafter"/>
</dbReference>
<dbReference type="CDD" id="cd17932">
    <property type="entry name" value="DEXQc_UvrD"/>
    <property type="match status" value="1"/>
</dbReference>